<reference evidence="3 4" key="1">
    <citation type="submission" date="2020-02" db="EMBL/GenBank/DDBJ databases">
        <title>Balneolaceae bacterium YR4-1, complete genome.</title>
        <authorList>
            <person name="Li Y."/>
            <person name="Wu S."/>
        </authorList>
    </citation>
    <scope>NUCLEOTIDE SEQUENCE [LARGE SCALE GENOMIC DNA]</scope>
    <source>
        <strain evidence="3 4">YR4-1</strain>
    </source>
</reference>
<feature type="transmembrane region" description="Helical" evidence="1">
    <location>
        <begin position="21"/>
        <end position="45"/>
    </location>
</feature>
<dbReference type="EMBL" id="JAALLT010000001">
    <property type="protein sequence ID" value="NGP75269.1"/>
    <property type="molecule type" value="Genomic_DNA"/>
</dbReference>
<evidence type="ECO:0000313" key="3">
    <source>
        <dbReference type="EMBL" id="NGP75269.1"/>
    </source>
</evidence>
<dbReference type="AlphaFoldDB" id="A0A6M1SJS1"/>
<keyword evidence="1" id="KW-1133">Transmembrane helix</keyword>
<keyword evidence="1" id="KW-0472">Membrane</keyword>
<gene>
    <name evidence="3" type="ORF">G3570_01380</name>
</gene>
<dbReference type="Proteomes" id="UP000473278">
    <property type="component" value="Unassembled WGS sequence"/>
</dbReference>
<evidence type="ECO:0000259" key="2">
    <source>
        <dbReference type="Pfam" id="PF02517"/>
    </source>
</evidence>
<comment type="caution">
    <text evidence="3">The sequence shown here is derived from an EMBL/GenBank/DDBJ whole genome shotgun (WGS) entry which is preliminary data.</text>
</comment>
<sequence>MEHELEKKDEKEILQSELSGTRLLLLSVISASLYLLLAILIYYFIYEESVTKAFDHGMSINMQVLTGVIAGGLAAAGVGFVIVREPVAGVLNDFYIVKAISNIRFNNFDRLQLSFFAGAGEELLFRGAIQPLLGIWITSLVFVGLHGYFKFKSAGHILFGVMMFALSVMLGYLYREAGLIAAMTAHAVYDVIMLKWMDGSEFAESSS</sequence>
<feature type="transmembrane region" description="Helical" evidence="1">
    <location>
        <begin position="155"/>
        <end position="174"/>
    </location>
</feature>
<dbReference type="InterPro" id="IPR003675">
    <property type="entry name" value="Rce1/LyrA-like_dom"/>
</dbReference>
<dbReference type="Pfam" id="PF02517">
    <property type="entry name" value="Rce1-like"/>
    <property type="match status" value="1"/>
</dbReference>
<feature type="domain" description="CAAX prenyl protease 2/Lysostaphin resistance protein A-like" evidence="2">
    <location>
        <begin position="113"/>
        <end position="192"/>
    </location>
</feature>
<name>A0A6M1SJS1_9BACT</name>
<proteinExistence type="predicted"/>
<evidence type="ECO:0000313" key="4">
    <source>
        <dbReference type="Proteomes" id="UP000473278"/>
    </source>
</evidence>
<dbReference type="GO" id="GO:0008237">
    <property type="term" value="F:metallopeptidase activity"/>
    <property type="evidence" value="ECO:0007669"/>
    <property type="project" value="UniProtKB-KW"/>
</dbReference>
<protein>
    <submittedName>
        <fullName evidence="3">CPBP family intramembrane metalloprotease</fullName>
    </submittedName>
</protein>
<accession>A0A6M1SJS1</accession>
<keyword evidence="3" id="KW-0482">Metalloprotease</keyword>
<keyword evidence="4" id="KW-1185">Reference proteome</keyword>
<feature type="transmembrane region" description="Helical" evidence="1">
    <location>
        <begin position="65"/>
        <end position="83"/>
    </location>
</feature>
<dbReference type="GO" id="GO:0006508">
    <property type="term" value="P:proteolysis"/>
    <property type="evidence" value="ECO:0007669"/>
    <property type="project" value="UniProtKB-KW"/>
</dbReference>
<evidence type="ECO:0000256" key="1">
    <source>
        <dbReference type="SAM" id="Phobius"/>
    </source>
</evidence>
<keyword evidence="1" id="KW-0812">Transmembrane</keyword>
<keyword evidence="3" id="KW-0378">Hydrolase</keyword>
<keyword evidence="3" id="KW-0645">Protease</keyword>
<organism evidence="3 4">
    <name type="scientific">Halalkalibaculum roseum</name>
    <dbReference type="NCBI Taxonomy" id="2709311"/>
    <lineage>
        <taxon>Bacteria</taxon>
        <taxon>Pseudomonadati</taxon>
        <taxon>Balneolota</taxon>
        <taxon>Balneolia</taxon>
        <taxon>Balneolales</taxon>
        <taxon>Balneolaceae</taxon>
        <taxon>Halalkalibaculum</taxon>
    </lineage>
</organism>
<feature type="transmembrane region" description="Helical" evidence="1">
    <location>
        <begin position="132"/>
        <end position="149"/>
    </location>
</feature>
<dbReference type="GO" id="GO:0080120">
    <property type="term" value="P:CAAX-box protein maturation"/>
    <property type="evidence" value="ECO:0007669"/>
    <property type="project" value="UniProtKB-ARBA"/>
</dbReference>
<dbReference type="RefSeq" id="WP_165138426.1">
    <property type="nucleotide sequence ID" value="NZ_JAALLT010000001.1"/>
</dbReference>
<dbReference type="GO" id="GO:0004175">
    <property type="term" value="F:endopeptidase activity"/>
    <property type="evidence" value="ECO:0007669"/>
    <property type="project" value="UniProtKB-ARBA"/>
</dbReference>